<sequence>MVCGPIEFEQAQRRDALYAEAEAVYRRYWAEVQRVELSAHPVVTPELEAVTEPRFRELLRQAFVQAEGRQRVKGEGSVVWVRRAPGVSRYGSVVAVDACTDGRNARYREREGDAEPGGVVEHRLFFTRFGIDAGLRIVGSEFVDVETC</sequence>
<keyword evidence="2" id="KW-1185">Reference proteome</keyword>
<evidence type="ECO:0000313" key="1">
    <source>
        <dbReference type="EMBL" id="RXW31131.1"/>
    </source>
</evidence>
<dbReference type="AlphaFoldDB" id="A0A4Q2EDB4"/>
<accession>A0A4Q2EDB4</accession>
<dbReference type="EMBL" id="PPCV01000013">
    <property type="protein sequence ID" value="RXW31131.1"/>
    <property type="molecule type" value="Genomic_DNA"/>
</dbReference>
<dbReference type="Proteomes" id="UP000290624">
    <property type="component" value="Unassembled WGS sequence"/>
</dbReference>
<organism evidence="1 2">
    <name type="scientific">Propioniciclava flava</name>
    <dbReference type="NCBI Taxonomy" id="2072026"/>
    <lineage>
        <taxon>Bacteria</taxon>
        <taxon>Bacillati</taxon>
        <taxon>Actinomycetota</taxon>
        <taxon>Actinomycetes</taxon>
        <taxon>Propionibacteriales</taxon>
        <taxon>Propionibacteriaceae</taxon>
        <taxon>Propioniciclava</taxon>
    </lineage>
</organism>
<gene>
    <name evidence="1" type="ORF">C1706_13705</name>
</gene>
<protein>
    <submittedName>
        <fullName evidence="1">Uncharacterized protein</fullName>
    </submittedName>
</protein>
<comment type="caution">
    <text evidence="1">The sequence shown here is derived from an EMBL/GenBank/DDBJ whole genome shotgun (WGS) entry which is preliminary data.</text>
</comment>
<name>A0A4Q2EDB4_9ACTN</name>
<evidence type="ECO:0000313" key="2">
    <source>
        <dbReference type="Proteomes" id="UP000290624"/>
    </source>
</evidence>
<proteinExistence type="predicted"/>
<reference evidence="1 2" key="1">
    <citation type="submission" date="2018-01" db="EMBL/GenBank/DDBJ databases">
        <title>Lactibacter flavus gen. nov., sp. nov., a novel bacterium of the family Propionibacteriaceae isolated from raw milk and dairy products.</title>
        <authorList>
            <person name="Wenning M."/>
            <person name="Breitenwieser F."/>
            <person name="Huptas C."/>
            <person name="von Neubeck M."/>
            <person name="Busse H.-J."/>
            <person name="Scherer S."/>
        </authorList>
    </citation>
    <scope>NUCLEOTIDE SEQUENCE [LARGE SCALE GENOMIC DNA]</scope>
    <source>
        <strain evidence="1 2">VG341</strain>
    </source>
</reference>